<feature type="transmembrane region" description="Helical" evidence="1">
    <location>
        <begin position="49"/>
        <end position="72"/>
    </location>
</feature>
<feature type="transmembrane region" description="Helical" evidence="1">
    <location>
        <begin position="124"/>
        <end position="147"/>
    </location>
</feature>
<feature type="transmembrane region" description="Helical" evidence="1">
    <location>
        <begin position="153"/>
        <end position="170"/>
    </location>
</feature>
<feature type="transmembrane region" description="Helical" evidence="1">
    <location>
        <begin position="84"/>
        <end position="103"/>
    </location>
</feature>
<dbReference type="EMBL" id="MN739008">
    <property type="protein sequence ID" value="QHT34757.1"/>
    <property type="molecule type" value="Genomic_DNA"/>
</dbReference>
<sequence>MFKNIANFNDTSNYLPLFNGVLITDLFVILLSNMKIFQSSVLIKWYADYNLSAVVADVLIIFIGLIIVRAIYYNVFTEFSILKFIALALVVQFIHDMLFYAFFSSVPRGMNRMLDTFKDYAKEVSYKAVLADGGMMAMAALIASFLAGKTLNTNLIVTISSLYLLPYILYN</sequence>
<accession>A0A6C0EZZ3</accession>
<dbReference type="AlphaFoldDB" id="A0A6C0EZZ3"/>
<keyword evidence="1" id="KW-0812">Transmembrane</keyword>
<keyword evidence="1" id="KW-1133">Transmembrane helix</keyword>
<proteinExistence type="predicted"/>
<evidence type="ECO:0000313" key="2">
    <source>
        <dbReference type="EMBL" id="QHT34757.1"/>
    </source>
</evidence>
<protein>
    <submittedName>
        <fullName evidence="2">Uncharacterized protein</fullName>
    </submittedName>
</protein>
<name>A0A6C0EZZ3_9ZZZZ</name>
<reference evidence="2" key="1">
    <citation type="journal article" date="2020" name="Nature">
        <title>Giant virus diversity and host interactions through global metagenomics.</title>
        <authorList>
            <person name="Schulz F."/>
            <person name="Roux S."/>
            <person name="Paez-Espino D."/>
            <person name="Jungbluth S."/>
            <person name="Walsh D.A."/>
            <person name="Denef V.J."/>
            <person name="McMahon K.D."/>
            <person name="Konstantinidis K.T."/>
            <person name="Eloe-Fadrosh E.A."/>
            <person name="Kyrpides N.C."/>
            <person name="Woyke T."/>
        </authorList>
    </citation>
    <scope>NUCLEOTIDE SEQUENCE</scope>
    <source>
        <strain evidence="2">GVMAG-M-3300009163-63</strain>
    </source>
</reference>
<feature type="transmembrane region" description="Helical" evidence="1">
    <location>
        <begin position="17"/>
        <end position="37"/>
    </location>
</feature>
<evidence type="ECO:0000256" key="1">
    <source>
        <dbReference type="SAM" id="Phobius"/>
    </source>
</evidence>
<keyword evidence="1" id="KW-0472">Membrane</keyword>
<organism evidence="2">
    <name type="scientific">viral metagenome</name>
    <dbReference type="NCBI Taxonomy" id="1070528"/>
    <lineage>
        <taxon>unclassified sequences</taxon>
        <taxon>metagenomes</taxon>
        <taxon>organismal metagenomes</taxon>
    </lineage>
</organism>